<proteinExistence type="predicted"/>
<dbReference type="Gene3D" id="3.30.950.30">
    <property type="entry name" value="Schlafen, AAA domain"/>
    <property type="match status" value="1"/>
</dbReference>
<evidence type="ECO:0000313" key="3">
    <source>
        <dbReference type="Proteomes" id="UP000001497"/>
    </source>
</evidence>
<reference evidence="2" key="1">
    <citation type="submission" date="2009-10" db="EMBL/GenBank/DDBJ databases">
        <title>Complete sequence of Fibrobacter succinogenes subsp. succinogenes S85.</title>
        <authorList>
            <consortium name="US DOE Joint Genome Institute"/>
            <person name="Lucas S."/>
            <person name="Copeland A."/>
            <person name="Lapidus A."/>
            <person name="Glavina del Rio T."/>
            <person name="Tice H."/>
            <person name="Bruce D."/>
            <person name="Goodwin L."/>
            <person name="Pitluck S."/>
            <person name="Chertkov O."/>
            <person name="Detter J.C."/>
            <person name="Han C."/>
            <person name="Tapia R."/>
            <person name="Larimer F."/>
            <person name="Land M."/>
            <person name="Hauser L."/>
            <person name="Kyrpides N."/>
            <person name="Mikhailova N."/>
            <person name="Weimer P.J."/>
            <person name="Stevenson D.M."/>
            <person name="Boyum J."/>
            <person name="Brumm P.I."/>
            <person name="Mead D."/>
        </authorList>
    </citation>
    <scope>NUCLEOTIDE SEQUENCE [LARGE SCALE GENOMIC DNA]</scope>
    <source>
        <strain evidence="2">S85</strain>
    </source>
</reference>
<dbReference type="Pfam" id="PF13749">
    <property type="entry name" value="HATPase_c_4"/>
    <property type="match status" value="1"/>
</dbReference>
<dbReference type="InterPro" id="IPR038461">
    <property type="entry name" value="Schlafen_AlbA_2_dom_sf"/>
</dbReference>
<evidence type="ECO:0000313" key="2">
    <source>
        <dbReference type="EMBL" id="ACX74549.1"/>
    </source>
</evidence>
<name>A0ABM5LGL5_FIBSS</name>
<organism evidence="2 3">
    <name type="scientific">Fibrobacter succinogenes (strain ATCC 19169 / S85)</name>
    <dbReference type="NCBI Taxonomy" id="59374"/>
    <lineage>
        <taxon>Bacteria</taxon>
        <taxon>Pseudomonadati</taxon>
        <taxon>Fibrobacterota</taxon>
        <taxon>Fibrobacteria</taxon>
        <taxon>Fibrobacterales</taxon>
        <taxon>Fibrobacteraceae</taxon>
        <taxon>Fibrobacter</taxon>
    </lineage>
</organism>
<protein>
    <submittedName>
        <fullName evidence="2">Transcriptional regulator</fullName>
    </submittedName>
</protein>
<gene>
    <name evidence="2" type="ordered locus">Fisuc_0942</name>
</gene>
<dbReference type="EMBL" id="CP001792">
    <property type="protein sequence ID" value="ACX74549.1"/>
    <property type="molecule type" value="Genomic_DNA"/>
</dbReference>
<dbReference type="InterPro" id="IPR038475">
    <property type="entry name" value="RecG_C_sf"/>
</dbReference>
<dbReference type="Gene3D" id="3.30.565.60">
    <property type="match status" value="1"/>
</dbReference>
<keyword evidence="3" id="KW-1185">Reference proteome</keyword>
<dbReference type="Pfam" id="PF04326">
    <property type="entry name" value="SLFN_AlbA_2"/>
    <property type="match status" value="1"/>
</dbReference>
<dbReference type="Proteomes" id="UP000001497">
    <property type="component" value="Chromosome"/>
</dbReference>
<dbReference type="PANTHER" id="PTHR30595:SF6">
    <property type="entry name" value="SCHLAFEN ALBA-2 DOMAIN-CONTAINING PROTEIN"/>
    <property type="match status" value="1"/>
</dbReference>
<accession>A0ABM5LGL5</accession>
<sequence>MALSNIDIATILSMEESQTFDRKSINIAPRDFSNHVCAFANADGGIIVVGISDKTKRIEGVDSRERQINELLRVPMDFCLPTVPFVHEFVDCVDSNGKANHVLVFHIEASPLVHENQAHDAYIRIGDKSKILSYEDRMTLSLDKGLRSFEDILVPDSSYDDIDEVYLKEYLQMVGYSRSPREYLLQNKNFAKEKAGEIRLSVAAILLFGKNPQQFFPRARVRFIRYEGTEEKFGTEMNVIKDVIFEGRILEQIRQAVAYIQTQIKERTYLTKGGIFTTELEYPEFVRTELVVNAVTHRDYSIRGTEIQIKMFDDHLVVESPGNLPSQVKIDKIRNAHFARNSHIAEYLKDYKYVKDFGEGVDRMYREMEASGLPVPEYRQDSFILKVIVKNSGFALQKTGFESEKTGFALQKTGIESEKTGFALQKMEIASIVLNSGFGKTIKEKMKKIIDEIDENQVIAAKDIMKILACKPTAATEMIKRMRSLNLLNKIEGVGPGRYSLNFLSITTPKDL</sequence>
<dbReference type="PANTHER" id="PTHR30595">
    <property type="entry name" value="GLPR-RELATED TRANSCRIPTIONAL REPRESSOR"/>
    <property type="match status" value="1"/>
</dbReference>
<dbReference type="InterPro" id="IPR007421">
    <property type="entry name" value="Schlafen_AlbA_2_dom"/>
</dbReference>
<feature type="domain" description="Schlafen AlbA-2" evidence="1">
    <location>
        <begin position="16"/>
        <end position="132"/>
    </location>
</feature>
<dbReference type="RefSeq" id="WP_015731871.1">
    <property type="nucleotide sequence ID" value="NC_013410.1"/>
</dbReference>
<evidence type="ECO:0000259" key="1">
    <source>
        <dbReference type="Pfam" id="PF04326"/>
    </source>
</evidence>